<dbReference type="PANTHER" id="PTHR48206:SF1">
    <property type="entry name" value="CHLOROPLAST SENSOR KINASE, CHLOROPLASTIC"/>
    <property type="match status" value="1"/>
</dbReference>
<feature type="compositionally biased region" description="Low complexity" evidence="1">
    <location>
        <begin position="521"/>
        <end position="536"/>
    </location>
</feature>
<dbReference type="Proteomes" id="UP000006906">
    <property type="component" value="Chromosome 12"/>
</dbReference>
<feature type="compositionally biased region" description="Low complexity" evidence="1">
    <location>
        <begin position="1"/>
        <end position="10"/>
    </location>
</feature>
<keyword evidence="3" id="KW-1185">Reference proteome</keyword>
<accession>A0A2K3D434</accession>
<feature type="region of interest" description="Disordered" evidence="1">
    <location>
        <begin position="519"/>
        <end position="553"/>
    </location>
</feature>
<feature type="region of interest" description="Disordered" evidence="1">
    <location>
        <begin position="777"/>
        <end position="803"/>
    </location>
</feature>
<reference evidence="2 3" key="1">
    <citation type="journal article" date="2007" name="Science">
        <title>The Chlamydomonas genome reveals the evolution of key animal and plant functions.</title>
        <authorList>
            <person name="Merchant S.S."/>
            <person name="Prochnik S.E."/>
            <person name="Vallon O."/>
            <person name="Harris E.H."/>
            <person name="Karpowicz S.J."/>
            <person name="Witman G.B."/>
            <person name="Terry A."/>
            <person name="Salamov A."/>
            <person name="Fritz-Laylin L.K."/>
            <person name="Marechal-Drouard L."/>
            <person name="Marshall W.F."/>
            <person name="Qu L.H."/>
            <person name="Nelson D.R."/>
            <person name="Sanderfoot A.A."/>
            <person name="Spalding M.H."/>
            <person name="Kapitonov V.V."/>
            <person name="Ren Q."/>
            <person name="Ferris P."/>
            <person name="Lindquist E."/>
            <person name="Shapiro H."/>
            <person name="Lucas S.M."/>
            <person name="Grimwood J."/>
            <person name="Schmutz J."/>
            <person name="Cardol P."/>
            <person name="Cerutti H."/>
            <person name="Chanfreau G."/>
            <person name="Chen C.L."/>
            <person name="Cognat V."/>
            <person name="Croft M.T."/>
            <person name="Dent R."/>
            <person name="Dutcher S."/>
            <person name="Fernandez E."/>
            <person name="Fukuzawa H."/>
            <person name="Gonzalez-Ballester D."/>
            <person name="Gonzalez-Halphen D."/>
            <person name="Hallmann A."/>
            <person name="Hanikenne M."/>
            <person name="Hippler M."/>
            <person name="Inwood W."/>
            <person name="Jabbari K."/>
            <person name="Kalanon M."/>
            <person name="Kuras R."/>
            <person name="Lefebvre P.A."/>
            <person name="Lemaire S.D."/>
            <person name="Lobanov A.V."/>
            <person name="Lohr M."/>
            <person name="Manuell A."/>
            <person name="Meier I."/>
            <person name="Mets L."/>
            <person name="Mittag M."/>
            <person name="Mittelmeier T."/>
            <person name="Moroney J.V."/>
            <person name="Moseley J."/>
            <person name="Napoli C."/>
            <person name="Nedelcu A.M."/>
            <person name="Niyogi K."/>
            <person name="Novoselov S.V."/>
            <person name="Paulsen I.T."/>
            <person name="Pazour G."/>
            <person name="Purton S."/>
            <person name="Ral J.P."/>
            <person name="Riano-Pachon D.M."/>
            <person name="Riekhof W."/>
            <person name="Rymarquis L."/>
            <person name="Schroda M."/>
            <person name="Stern D."/>
            <person name="Umen J."/>
            <person name="Willows R."/>
            <person name="Wilson N."/>
            <person name="Zimmer S.L."/>
            <person name="Allmer J."/>
            <person name="Balk J."/>
            <person name="Bisova K."/>
            <person name="Chen C.J."/>
            <person name="Elias M."/>
            <person name="Gendler K."/>
            <person name="Hauser C."/>
            <person name="Lamb M.R."/>
            <person name="Ledford H."/>
            <person name="Long J.C."/>
            <person name="Minagawa J."/>
            <person name="Page M.D."/>
            <person name="Pan J."/>
            <person name="Pootakham W."/>
            <person name="Roje S."/>
            <person name="Rose A."/>
            <person name="Stahlberg E."/>
            <person name="Terauchi A.M."/>
            <person name="Yang P."/>
            <person name="Ball S."/>
            <person name="Bowler C."/>
            <person name="Dieckmann C.L."/>
            <person name="Gladyshev V.N."/>
            <person name="Green P."/>
            <person name="Jorgensen R."/>
            <person name="Mayfield S."/>
            <person name="Mueller-Roeber B."/>
            <person name="Rajamani S."/>
            <person name="Sayre R.T."/>
            <person name="Brokstein P."/>
            <person name="Dubchak I."/>
            <person name="Goodstein D."/>
            <person name="Hornick L."/>
            <person name="Huang Y.W."/>
            <person name="Jhaveri J."/>
            <person name="Luo Y."/>
            <person name="Martinez D."/>
            <person name="Ngau W.C."/>
            <person name="Otillar B."/>
            <person name="Poliakov A."/>
            <person name="Porter A."/>
            <person name="Szajkowski L."/>
            <person name="Werner G."/>
            <person name="Zhou K."/>
            <person name="Grigoriev I.V."/>
            <person name="Rokhsar D.S."/>
            <person name="Grossman A.R."/>
        </authorList>
    </citation>
    <scope>NUCLEOTIDE SEQUENCE [LARGE SCALE GENOMIC DNA]</scope>
    <source>
        <strain evidence="3">CC-503</strain>
    </source>
</reference>
<dbReference type="PANTHER" id="PTHR48206">
    <property type="entry name" value="CHLOROPLAST SENSOR KINASE, CHLOROPLASTIC"/>
    <property type="match status" value="1"/>
</dbReference>
<feature type="region of interest" description="Disordered" evidence="1">
    <location>
        <begin position="1"/>
        <end position="23"/>
    </location>
</feature>
<name>A0A2K3D434_CHLRE</name>
<dbReference type="InParanoid" id="A0A2K3D434"/>
<dbReference type="Gramene" id="PNW75304">
    <property type="protein sequence ID" value="PNW75304"/>
    <property type="gene ID" value="CHLRE_12g521500v5"/>
</dbReference>
<feature type="region of interest" description="Disordered" evidence="1">
    <location>
        <begin position="453"/>
        <end position="490"/>
    </location>
</feature>
<evidence type="ECO:0000313" key="2">
    <source>
        <dbReference type="EMBL" id="PNW75304.1"/>
    </source>
</evidence>
<dbReference type="STRING" id="3055.A0A2K3D434"/>
<protein>
    <submittedName>
        <fullName evidence="2">Uncharacterized protein</fullName>
    </submittedName>
</protein>
<gene>
    <name evidence="2" type="ORF">CHLRE_12g521500v5</name>
</gene>
<proteinExistence type="predicted"/>
<dbReference type="PaxDb" id="3055-EDP00742"/>
<dbReference type="RefSeq" id="XP_042918477.1">
    <property type="nucleotide sequence ID" value="XM_043068382.1"/>
</dbReference>
<feature type="compositionally biased region" description="Gly residues" evidence="1">
    <location>
        <begin position="777"/>
        <end position="786"/>
    </location>
</feature>
<dbReference type="AlphaFoldDB" id="A0A2K3D434"/>
<feature type="compositionally biased region" description="Polar residues" evidence="1">
    <location>
        <begin position="477"/>
        <end position="487"/>
    </location>
</feature>
<evidence type="ECO:0000256" key="1">
    <source>
        <dbReference type="SAM" id="MobiDB-lite"/>
    </source>
</evidence>
<evidence type="ECO:0000313" key="3">
    <source>
        <dbReference type="Proteomes" id="UP000006906"/>
    </source>
</evidence>
<dbReference type="GeneID" id="66055590"/>
<dbReference type="OrthoDB" id="43364at2759"/>
<dbReference type="ExpressionAtlas" id="A0A2K3D434">
    <property type="expression patterns" value="baseline and differential"/>
</dbReference>
<organism evidence="2 3">
    <name type="scientific">Chlamydomonas reinhardtii</name>
    <name type="common">Chlamydomonas smithii</name>
    <dbReference type="NCBI Taxonomy" id="3055"/>
    <lineage>
        <taxon>Eukaryota</taxon>
        <taxon>Viridiplantae</taxon>
        <taxon>Chlorophyta</taxon>
        <taxon>core chlorophytes</taxon>
        <taxon>Chlorophyceae</taxon>
        <taxon>CS clade</taxon>
        <taxon>Chlamydomonadales</taxon>
        <taxon>Chlamydomonadaceae</taxon>
        <taxon>Chlamydomonas</taxon>
    </lineage>
</organism>
<dbReference type="InterPro" id="IPR053334">
    <property type="entry name" value="Chloroplast_Sensor_Kinase"/>
</dbReference>
<dbReference type="EMBL" id="CM008973">
    <property type="protein sequence ID" value="PNW75304.1"/>
    <property type="molecule type" value="Genomic_DNA"/>
</dbReference>
<sequence length="860" mass="84476">MSPGLDMSDMGTGGGPSMPSPDLRDMATLQLGMLYQLLSMAGNNYSSMRCTVYARTFMDVGPGQVKLVRVAKFPVAPGQGDDLLTAQQSTLLLHTEQSWALQGGSAAVDPSGLIEDCLLHREVVALPHSSALVFPLVDSGVLVGLLVVELDASSAAQAAALAAGGQQQGGIAGAGAGSAQPAVDAAFASIPSLAAGGAAAMLPKLCLAQEAAARGAGSSSGNGSSGDSSGALGGVQECSVEGLLDDGVVGERSRAGQHRNLTDEELRCLRLAVPLLAKACGMDARASWQVAQSSMTAAAARGLLREAQRPLSTLNTFGSMLVPRLKDGEPDKDMAKGILMQGRRLQDLVWQLEEALHGPSPQAAAAAAASAGMAVAGSSLPAGAAAAGVALGPGLGAGRGSGPASPFRSPVALPLDQSPAVQELLQLPPPRPVALPPRAAPDEAAAPVVDTAAPQGLVSPPPVHPGRVTYAEPPAPSSTLEPSSSAPGSAAFTIRQPAVARAGTPAAGPGAAMATIDVETDSSSSSNSDGACASGATGADHGYSNPGSPRATGALAIERSGSTSAVGSSGPFSWAPGAGVSTNLVAALAGVLTAACRLAAVSGIGFIVNSPLSAVLPPRRGAGKPRPAAGSAADAAALGAAGDRAPRVARPSSSSSASAAAADLDSVVEGPRLIPRPARPLLVGVRAALVAKIVGYMLDICLQSTPRGGQLCVSARQDGAGVQLLLLHSGRMDLQRLHMRSRSLMAATTAPAAAASPSAAAAVPVMAGASAAARGGGGHAVAGRGSGSQHAHPSGSTAAGAGGAQAGSGVLSVELAQELAQQAGGHLTVSYPCNMVNAGTGSLDLGTSVEIWLPGPGALN</sequence>
<dbReference type="KEGG" id="cre:CHLRE_12g521500v5"/>